<accession>A0A1G4S3G7</accession>
<protein>
    <submittedName>
        <fullName evidence="1">Uncharacterized protein</fullName>
    </submittedName>
</protein>
<reference evidence="2" key="1">
    <citation type="submission" date="2016-10" db="EMBL/GenBank/DDBJ databases">
        <authorList>
            <person name="Varghese N."/>
            <person name="Submissions S."/>
        </authorList>
    </citation>
    <scope>NUCLEOTIDE SEQUENCE [LARGE SCALE GENOMIC DNA]</scope>
    <source>
        <strain evidence="2">CGMCC 1.8946</strain>
    </source>
</reference>
<organism evidence="1 2">
    <name type="scientific">Paenibacillus tianmuensis</name>
    <dbReference type="NCBI Taxonomy" id="624147"/>
    <lineage>
        <taxon>Bacteria</taxon>
        <taxon>Bacillati</taxon>
        <taxon>Bacillota</taxon>
        <taxon>Bacilli</taxon>
        <taxon>Bacillales</taxon>
        <taxon>Paenibacillaceae</taxon>
        <taxon>Paenibacillus</taxon>
    </lineage>
</organism>
<evidence type="ECO:0000313" key="1">
    <source>
        <dbReference type="EMBL" id="SCW63578.1"/>
    </source>
</evidence>
<evidence type="ECO:0000313" key="2">
    <source>
        <dbReference type="Proteomes" id="UP000198601"/>
    </source>
</evidence>
<name>A0A1G4S3G7_9BACL</name>
<dbReference type="STRING" id="624147.SAMN04487970_102264"/>
<dbReference type="EMBL" id="FMTT01000022">
    <property type="protein sequence ID" value="SCW63578.1"/>
    <property type="molecule type" value="Genomic_DNA"/>
</dbReference>
<dbReference type="Proteomes" id="UP000198601">
    <property type="component" value="Unassembled WGS sequence"/>
</dbReference>
<gene>
    <name evidence="1" type="ORF">SAMN04487970_102264</name>
</gene>
<keyword evidence="2" id="KW-1185">Reference proteome</keyword>
<dbReference type="AlphaFoldDB" id="A0A1G4S3G7"/>
<proteinExistence type="predicted"/>
<sequence>MRVEDMNMKGSLIDRLDAEEEELMRQIQTYEACTMAVLNMTSDQTRLFHKFVLEDIVSNLHRMTMELQTELLHLRLEKTLCHHSNVK</sequence>